<name>B6WSZ2_9BACT</name>
<dbReference type="Proteomes" id="UP000003676">
    <property type="component" value="Unassembled WGS sequence"/>
</dbReference>
<proteinExistence type="predicted"/>
<dbReference type="EMBL" id="ABXU01000029">
    <property type="protein sequence ID" value="EEB33904.1"/>
    <property type="molecule type" value="Genomic_DNA"/>
</dbReference>
<organism evidence="2 3">
    <name type="scientific">Desulfovibrio piger ATCC 29098</name>
    <dbReference type="NCBI Taxonomy" id="411464"/>
    <lineage>
        <taxon>Bacteria</taxon>
        <taxon>Pseudomonadati</taxon>
        <taxon>Thermodesulfobacteriota</taxon>
        <taxon>Desulfovibrionia</taxon>
        <taxon>Desulfovibrionales</taxon>
        <taxon>Desulfovibrionaceae</taxon>
        <taxon>Desulfovibrio</taxon>
    </lineage>
</organism>
<dbReference type="AlphaFoldDB" id="B6WSZ2"/>
<accession>B6WSZ2</accession>
<evidence type="ECO:0000256" key="1">
    <source>
        <dbReference type="SAM" id="MobiDB-lite"/>
    </source>
</evidence>
<evidence type="ECO:0000313" key="3">
    <source>
        <dbReference type="Proteomes" id="UP000003676"/>
    </source>
</evidence>
<feature type="region of interest" description="Disordered" evidence="1">
    <location>
        <begin position="1"/>
        <end position="42"/>
    </location>
</feature>
<feature type="compositionally biased region" description="Basic residues" evidence="1">
    <location>
        <begin position="33"/>
        <end position="42"/>
    </location>
</feature>
<dbReference type="HOGENOM" id="CLU_3250546_0_0_7"/>
<evidence type="ECO:0000313" key="2">
    <source>
        <dbReference type="EMBL" id="EEB33904.1"/>
    </source>
</evidence>
<sequence>MLEARAGGRAALDWREKPATQRIRTGQTEGVKMKKGSSRFFA</sequence>
<comment type="caution">
    <text evidence="2">The sequence shown here is derived from an EMBL/GenBank/DDBJ whole genome shotgun (WGS) entry which is preliminary data.</text>
</comment>
<protein>
    <submittedName>
        <fullName evidence="2">Uncharacterized protein</fullName>
    </submittedName>
</protein>
<gene>
    <name evidence="2" type="ORF">DESPIG_01195</name>
</gene>
<reference evidence="2 3" key="2">
    <citation type="submission" date="2008-10" db="EMBL/GenBank/DDBJ databases">
        <authorList>
            <person name="Fulton L."/>
            <person name="Clifton S."/>
            <person name="Fulton B."/>
            <person name="Xu J."/>
            <person name="Minx P."/>
            <person name="Pepin K.H."/>
            <person name="Johnson M."/>
            <person name="Bhonagiri V."/>
            <person name="Nash W.E."/>
            <person name="Mardis E.R."/>
            <person name="Wilson R.K."/>
        </authorList>
    </citation>
    <scope>NUCLEOTIDE SEQUENCE [LARGE SCALE GENOMIC DNA]</scope>
    <source>
        <strain evidence="2 3">ATCC 29098</strain>
    </source>
</reference>
<reference evidence="2 3" key="1">
    <citation type="submission" date="2008-10" db="EMBL/GenBank/DDBJ databases">
        <title>Draft genome sequence of Desulvovibrio piger (ATCC 29098).</title>
        <authorList>
            <person name="Sudarsanam P."/>
            <person name="Ley R."/>
            <person name="Guruge J."/>
            <person name="Turnbaugh P.J."/>
            <person name="Mahowald M."/>
            <person name="Liep D."/>
            <person name="Gordon J."/>
        </authorList>
    </citation>
    <scope>NUCLEOTIDE SEQUENCE [LARGE SCALE GENOMIC DNA]</scope>
    <source>
        <strain evidence="2 3">ATCC 29098</strain>
    </source>
</reference>